<accession>A0A016W3A3</accession>
<organism evidence="2 3">
    <name type="scientific">Ancylostoma ceylanicum</name>
    <dbReference type="NCBI Taxonomy" id="53326"/>
    <lineage>
        <taxon>Eukaryota</taxon>
        <taxon>Metazoa</taxon>
        <taxon>Ecdysozoa</taxon>
        <taxon>Nematoda</taxon>
        <taxon>Chromadorea</taxon>
        <taxon>Rhabditida</taxon>
        <taxon>Rhabditina</taxon>
        <taxon>Rhabditomorpha</taxon>
        <taxon>Strongyloidea</taxon>
        <taxon>Ancylostomatidae</taxon>
        <taxon>Ancylostomatinae</taxon>
        <taxon>Ancylostoma</taxon>
    </lineage>
</organism>
<feature type="region of interest" description="Disordered" evidence="1">
    <location>
        <begin position="34"/>
        <end position="79"/>
    </location>
</feature>
<dbReference type="EMBL" id="JARK01001338">
    <property type="protein sequence ID" value="EYC33782.1"/>
    <property type="molecule type" value="Genomic_DNA"/>
</dbReference>
<feature type="compositionally biased region" description="Polar residues" evidence="1">
    <location>
        <begin position="69"/>
        <end position="79"/>
    </location>
</feature>
<evidence type="ECO:0000313" key="3">
    <source>
        <dbReference type="Proteomes" id="UP000024635"/>
    </source>
</evidence>
<dbReference type="AlphaFoldDB" id="A0A016W3A3"/>
<reference evidence="3" key="1">
    <citation type="journal article" date="2015" name="Nat. Genet.">
        <title>The genome and transcriptome of the zoonotic hookworm Ancylostoma ceylanicum identify infection-specific gene families.</title>
        <authorList>
            <person name="Schwarz E.M."/>
            <person name="Hu Y."/>
            <person name="Antoshechkin I."/>
            <person name="Miller M.M."/>
            <person name="Sternberg P.W."/>
            <person name="Aroian R.V."/>
        </authorList>
    </citation>
    <scope>NUCLEOTIDE SEQUENCE</scope>
    <source>
        <strain evidence="3">HY135</strain>
    </source>
</reference>
<protein>
    <submittedName>
        <fullName evidence="2">Uncharacterized protein</fullName>
    </submittedName>
</protein>
<dbReference type="Proteomes" id="UP000024635">
    <property type="component" value="Unassembled WGS sequence"/>
</dbReference>
<comment type="caution">
    <text evidence="2">The sequence shown here is derived from an EMBL/GenBank/DDBJ whole genome shotgun (WGS) entry which is preliminary data.</text>
</comment>
<evidence type="ECO:0000256" key="1">
    <source>
        <dbReference type="SAM" id="MobiDB-lite"/>
    </source>
</evidence>
<proteinExistence type="predicted"/>
<gene>
    <name evidence="2" type="primary">Acey_s0002.g986</name>
    <name evidence="2" type="ORF">Y032_0002g986</name>
</gene>
<evidence type="ECO:0000313" key="2">
    <source>
        <dbReference type="EMBL" id="EYC33782.1"/>
    </source>
</evidence>
<name>A0A016W3A3_9BILA</name>
<keyword evidence="3" id="KW-1185">Reference proteome</keyword>
<sequence length="79" mass="8761">MGGGRMARFFGWRYRQAGSGTRYYHPSYGHASRLGCNESPDNSSTPPQSPQPTKDSEFSTTFSRIKAQTKPSTNTMVPL</sequence>